<name>A0AA47EHB7_9CLOT</name>
<dbReference type="InterPro" id="IPR047907">
    <property type="entry name" value="CD1375-like"/>
</dbReference>
<dbReference type="RefSeq" id="WP_268055865.1">
    <property type="nucleotide sequence ID" value="NZ_CP086239.1"/>
</dbReference>
<proteinExistence type="predicted"/>
<reference evidence="1" key="1">
    <citation type="submission" date="2021-11" db="EMBL/GenBank/DDBJ databases">
        <title>Clostridia strains as spoilage organisms.</title>
        <authorList>
            <person name="Wambui J."/>
            <person name="Stevens M.J.A."/>
            <person name="Stephan R."/>
        </authorList>
    </citation>
    <scope>NUCLEOTIDE SEQUENCE</scope>
    <source>
        <strain evidence="1">CF009</strain>
    </source>
</reference>
<evidence type="ECO:0000313" key="2">
    <source>
        <dbReference type="Proteomes" id="UP001164733"/>
    </source>
</evidence>
<gene>
    <name evidence="1" type="ORF">LL038_13380</name>
</gene>
<dbReference type="AlphaFoldDB" id="A0AA47EHB7"/>
<organism evidence="1 2">
    <name type="scientific">Clostridium estertheticum</name>
    <dbReference type="NCBI Taxonomy" id="238834"/>
    <lineage>
        <taxon>Bacteria</taxon>
        <taxon>Bacillati</taxon>
        <taxon>Bacillota</taxon>
        <taxon>Clostridia</taxon>
        <taxon>Eubacteriales</taxon>
        <taxon>Clostridiaceae</taxon>
        <taxon>Clostridium</taxon>
    </lineage>
</organism>
<protein>
    <submittedName>
        <fullName evidence="1">Uncharacterized protein</fullName>
    </submittedName>
</protein>
<accession>A0AA47EHB7</accession>
<evidence type="ECO:0000313" key="1">
    <source>
        <dbReference type="EMBL" id="WAG58653.1"/>
    </source>
</evidence>
<dbReference type="EMBL" id="CP086239">
    <property type="protein sequence ID" value="WAG58653.1"/>
    <property type="molecule type" value="Genomic_DNA"/>
</dbReference>
<dbReference type="NCBIfam" id="NF040910">
    <property type="entry name" value="CD1375_fam"/>
    <property type="match status" value="1"/>
</dbReference>
<sequence length="97" mass="11126">MSNILVKTFLKILLNIYLINKKSSEDNITLIDVLYTMAKILIVKGGIKMVDMYYRLVKAGLRTIQKVPDQFRDDVITNLATLTLNKNGKSDTNEKYK</sequence>
<dbReference type="Proteomes" id="UP001164733">
    <property type="component" value="Chromosome"/>
</dbReference>